<keyword evidence="5" id="KW-1185">Reference proteome</keyword>
<organism evidence="4 5">
    <name type="scientific">Panicum hallii var. hallii</name>
    <dbReference type="NCBI Taxonomy" id="1504633"/>
    <lineage>
        <taxon>Eukaryota</taxon>
        <taxon>Viridiplantae</taxon>
        <taxon>Streptophyta</taxon>
        <taxon>Embryophyta</taxon>
        <taxon>Tracheophyta</taxon>
        <taxon>Spermatophyta</taxon>
        <taxon>Magnoliopsida</taxon>
        <taxon>Liliopsida</taxon>
        <taxon>Poales</taxon>
        <taxon>Poaceae</taxon>
        <taxon>PACMAD clade</taxon>
        <taxon>Panicoideae</taxon>
        <taxon>Panicodae</taxon>
        <taxon>Paniceae</taxon>
        <taxon>Panicinae</taxon>
        <taxon>Panicum</taxon>
        <taxon>Panicum sect. Panicum</taxon>
    </lineage>
</organism>
<evidence type="ECO:0000256" key="2">
    <source>
        <dbReference type="SAM" id="MobiDB-lite"/>
    </source>
</evidence>
<keyword evidence="1" id="KW-0175">Coiled coil</keyword>
<name>A0A2T7C802_9POAL</name>
<dbReference type="InterPro" id="IPR024752">
    <property type="entry name" value="Myb/SANT-like_dom"/>
</dbReference>
<dbReference type="Pfam" id="PF12776">
    <property type="entry name" value="Myb_DNA-bind_3"/>
    <property type="match status" value="1"/>
</dbReference>
<dbReference type="OrthoDB" id="1848055at2759"/>
<feature type="coiled-coil region" evidence="1">
    <location>
        <begin position="265"/>
        <end position="298"/>
    </location>
</feature>
<sequence length="360" mass="40846">MVGKGSPRFNMSSSPKVCRYMPTTNASKKKPSSKCSGAKKSGGSPKVKQRADWNPALERSLVDILHEYKDSGYRGDNGWNSEGWNKMVKEFHLRNKYVSYTKAQIQEKEAAKQQSGSSWKEKRNMIEGPPAMWTNLMVTFPKIKKFNNNKATFPLFDALGELYDGNLAEGIYNVTSLETPQEKEPPEQLQDAEDEPQGFDDNVVYEINDEGGDGTEKNEEGLQGMADTLSGQQRPAASRNKQEKELKRPRKNENIVGMMGAYLEMRTKQAEAEAADRAKEMEEREREIREREAREKDAAQAFDFSIKRCISVLNTMEVTKEEKATAYAIFIKSKENREAFICACEVDQESALIWLRSEMA</sequence>
<evidence type="ECO:0000313" key="5">
    <source>
        <dbReference type="Proteomes" id="UP000244336"/>
    </source>
</evidence>
<dbReference type="Proteomes" id="UP000244336">
    <property type="component" value="Chromosome 9"/>
</dbReference>
<proteinExistence type="predicted"/>
<dbReference type="STRING" id="1504633.A0A2T7C802"/>
<dbReference type="Gramene" id="PUZ39363">
    <property type="protein sequence ID" value="PUZ39363"/>
    <property type="gene ID" value="GQ55_9G298800"/>
</dbReference>
<evidence type="ECO:0000313" key="4">
    <source>
        <dbReference type="EMBL" id="PUZ39363.1"/>
    </source>
</evidence>
<feature type="region of interest" description="Disordered" evidence="2">
    <location>
        <begin position="1"/>
        <end position="52"/>
    </location>
</feature>
<dbReference type="PANTHER" id="PTHR46934">
    <property type="entry name" value="MYB_DNA-BIND_3 DOMAIN-CONTAINING PROTEIN-RELATED"/>
    <property type="match status" value="1"/>
</dbReference>
<dbReference type="PANTHER" id="PTHR46934:SF14">
    <property type="entry name" value="OS11G0427500 PROTEIN"/>
    <property type="match status" value="1"/>
</dbReference>
<dbReference type="EMBL" id="CM009757">
    <property type="protein sequence ID" value="PUZ39363.1"/>
    <property type="molecule type" value="Genomic_DNA"/>
</dbReference>
<protein>
    <recommendedName>
        <fullName evidence="3">Myb/SANT-like domain-containing protein</fullName>
    </recommendedName>
</protein>
<accession>A0A2T7C802</accession>
<gene>
    <name evidence="4" type="ORF">GQ55_9G298800</name>
</gene>
<feature type="domain" description="Myb/SANT-like" evidence="3">
    <location>
        <begin position="53"/>
        <end position="121"/>
    </location>
</feature>
<evidence type="ECO:0000259" key="3">
    <source>
        <dbReference type="Pfam" id="PF12776"/>
    </source>
</evidence>
<feature type="region of interest" description="Disordered" evidence="2">
    <location>
        <begin position="178"/>
        <end position="199"/>
    </location>
</feature>
<reference evidence="4 5" key="1">
    <citation type="submission" date="2018-04" db="EMBL/GenBank/DDBJ databases">
        <title>WGS assembly of Panicum hallii var. hallii HAL2.</title>
        <authorList>
            <person name="Lovell J."/>
            <person name="Jenkins J."/>
            <person name="Lowry D."/>
            <person name="Mamidi S."/>
            <person name="Sreedasyam A."/>
            <person name="Weng X."/>
            <person name="Barry K."/>
            <person name="Bonette J."/>
            <person name="Campitelli B."/>
            <person name="Daum C."/>
            <person name="Gordon S."/>
            <person name="Gould B."/>
            <person name="Lipzen A."/>
            <person name="MacQueen A."/>
            <person name="Palacio-Mejia J."/>
            <person name="Plott C."/>
            <person name="Shakirov E."/>
            <person name="Shu S."/>
            <person name="Yoshinaga Y."/>
            <person name="Zane M."/>
            <person name="Rokhsar D."/>
            <person name="Grimwood J."/>
            <person name="Schmutz J."/>
            <person name="Juenger T."/>
        </authorList>
    </citation>
    <scope>NUCLEOTIDE SEQUENCE [LARGE SCALE GENOMIC DNA]</scope>
    <source>
        <strain evidence="5">cv. HAL2</strain>
    </source>
</reference>
<feature type="compositionally biased region" description="Low complexity" evidence="2">
    <location>
        <begin position="33"/>
        <end position="46"/>
    </location>
</feature>
<feature type="region of interest" description="Disordered" evidence="2">
    <location>
        <begin position="228"/>
        <end position="252"/>
    </location>
</feature>
<dbReference type="AlphaFoldDB" id="A0A2T7C802"/>
<evidence type="ECO:0000256" key="1">
    <source>
        <dbReference type="SAM" id="Coils"/>
    </source>
</evidence>